<feature type="domain" description="HTH gntR-type" evidence="4">
    <location>
        <begin position="7"/>
        <end position="75"/>
    </location>
</feature>
<evidence type="ECO:0000313" key="6">
    <source>
        <dbReference type="Proteomes" id="UP001224359"/>
    </source>
</evidence>
<dbReference type="PRINTS" id="PR00035">
    <property type="entry name" value="HTHGNTR"/>
</dbReference>
<keyword evidence="2 5" id="KW-0238">DNA-binding</keyword>
<organism evidence="5 6">
    <name type="scientific">Alkalibacillus salilacus</name>
    <dbReference type="NCBI Taxonomy" id="284582"/>
    <lineage>
        <taxon>Bacteria</taxon>
        <taxon>Bacillati</taxon>
        <taxon>Bacillota</taxon>
        <taxon>Bacilli</taxon>
        <taxon>Bacillales</taxon>
        <taxon>Bacillaceae</taxon>
        <taxon>Alkalibacillus</taxon>
    </lineage>
</organism>
<reference evidence="5 6" key="1">
    <citation type="submission" date="2023-07" db="EMBL/GenBank/DDBJ databases">
        <title>Genomic Encyclopedia of Type Strains, Phase IV (KMG-IV): sequencing the most valuable type-strain genomes for metagenomic binning, comparative biology and taxonomic classification.</title>
        <authorList>
            <person name="Goeker M."/>
        </authorList>
    </citation>
    <scope>NUCLEOTIDE SEQUENCE [LARGE SCALE GENOMIC DNA]</scope>
    <source>
        <strain evidence="5 6">DSM 16460</strain>
    </source>
</reference>
<keyword evidence="1" id="KW-0805">Transcription regulation</keyword>
<proteinExistence type="predicted"/>
<dbReference type="InterPro" id="IPR000524">
    <property type="entry name" value="Tscrpt_reg_HTH_GntR"/>
</dbReference>
<protein>
    <submittedName>
        <fullName evidence="5">DNA-binding FadR family transcriptional regulator</fullName>
    </submittedName>
</protein>
<keyword evidence="6" id="KW-1185">Reference proteome</keyword>
<dbReference type="SMART" id="SM00345">
    <property type="entry name" value="HTH_GNTR"/>
    <property type="match status" value="1"/>
</dbReference>
<evidence type="ECO:0000313" key="5">
    <source>
        <dbReference type="EMBL" id="MDQ0160187.1"/>
    </source>
</evidence>
<evidence type="ECO:0000259" key="4">
    <source>
        <dbReference type="PROSITE" id="PS50949"/>
    </source>
</evidence>
<name>A0ABT9VH08_9BACI</name>
<dbReference type="Pfam" id="PF00392">
    <property type="entry name" value="GntR"/>
    <property type="match status" value="1"/>
</dbReference>
<keyword evidence="3" id="KW-0804">Transcription</keyword>
<dbReference type="Proteomes" id="UP001224359">
    <property type="component" value="Unassembled WGS sequence"/>
</dbReference>
<dbReference type="RefSeq" id="WP_306977245.1">
    <property type="nucleotide sequence ID" value="NZ_JAUSTQ010000009.1"/>
</dbReference>
<accession>A0ABT9VH08</accession>
<dbReference type="CDD" id="cd07377">
    <property type="entry name" value="WHTH_GntR"/>
    <property type="match status" value="1"/>
</dbReference>
<dbReference type="Gene3D" id="1.10.10.10">
    <property type="entry name" value="Winged helix-like DNA-binding domain superfamily/Winged helix DNA-binding domain"/>
    <property type="match status" value="1"/>
</dbReference>
<evidence type="ECO:0000256" key="2">
    <source>
        <dbReference type="ARBA" id="ARBA00023125"/>
    </source>
</evidence>
<evidence type="ECO:0000256" key="3">
    <source>
        <dbReference type="ARBA" id="ARBA00023163"/>
    </source>
</evidence>
<dbReference type="PANTHER" id="PTHR43537">
    <property type="entry name" value="TRANSCRIPTIONAL REGULATOR, GNTR FAMILY"/>
    <property type="match status" value="1"/>
</dbReference>
<comment type="caution">
    <text evidence="5">The sequence shown here is derived from an EMBL/GenBank/DDBJ whole genome shotgun (WGS) entry which is preliminary data.</text>
</comment>
<gene>
    <name evidence="5" type="ORF">J2S77_002189</name>
</gene>
<sequence length="199" mass="23323">MSNPSKMKVYQEVLNKIRHFIQERELEDGDRIPSERELSEQLNASRASVREALRAIELLGLIETRHGEGTFLRTYKPFHSVELLSTFVLTEAQTKNELNEVQFMLEKLCLQELKRLNVRGIEELKSLDDASEQIHNELFILLFNQLGNQLLLKIWHLVASFQQLTEQEQLDTSDLQSIIDQIKRQEYDQAIDTHSRLYT</sequence>
<dbReference type="InterPro" id="IPR036390">
    <property type="entry name" value="WH_DNA-bd_sf"/>
</dbReference>
<dbReference type="PANTHER" id="PTHR43537:SF54">
    <property type="entry name" value="TRANSCRIPTIONAL REGULATOR, GNTR FAMILY"/>
    <property type="match status" value="1"/>
</dbReference>
<dbReference type="EMBL" id="JAUSTQ010000009">
    <property type="protein sequence ID" value="MDQ0160187.1"/>
    <property type="molecule type" value="Genomic_DNA"/>
</dbReference>
<dbReference type="SUPFAM" id="SSF46785">
    <property type="entry name" value="Winged helix' DNA-binding domain"/>
    <property type="match status" value="1"/>
</dbReference>
<evidence type="ECO:0000256" key="1">
    <source>
        <dbReference type="ARBA" id="ARBA00023015"/>
    </source>
</evidence>
<dbReference type="PROSITE" id="PS50949">
    <property type="entry name" value="HTH_GNTR"/>
    <property type="match status" value="1"/>
</dbReference>
<dbReference type="InterPro" id="IPR036388">
    <property type="entry name" value="WH-like_DNA-bd_sf"/>
</dbReference>
<dbReference type="GO" id="GO:0003677">
    <property type="term" value="F:DNA binding"/>
    <property type="evidence" value="ECO:0007669"/>
    <property type="project" value="UniProtKB-KW"/>
</dbReference>